<sequence>MYLMNVPPVVAAQTEWRTCGPPGGYSLPVCFNDSEPELSTRGTPISDKVQMIIESLRSTQSSLEMGDEIEGNVLSGQEGHPQVCRVAAASFVGTKSKSKSSAENPQVDVSSPNNHHSSDSDSDDSVDRGIEEAILEYLKEKDDHKRKTEPCPTVLTSSKIPRKTPSIPEVSQQSSDSNTCLVASNQLPKIVKPETHPTPAVVPIKKYIKNKALLSENTVKNFDLTKSTIICSREQEKSPSKTANLISKPAKCPVKVEEDSNDSSSDDGIEEAIQRYQLEKKEQQNKKEAISPHAFKEESDSTSDDGIEEAIRCYQLEQLKEKSVLQPFLHKQKALSKSLIHTVGSTGTENTKKNQLRKKRGRTEKEVKSFQPPPASELPDSSKDKGNGLLSFKLEGFQEQPVPALPKANTTAELMCAEAILDISKTVMPGAFHGVGLGTCAPTESSLQAPLPEKWPYEESNDSSIDSEDGIELEIRKFLEQKAQMHKQPSSSAVTQEPHSAPEPEKVKANEAAIQKKPHRLSLTQRRKHKDKSVSIPAGTDDNVKEKTTKPLPEHARESSHPIAGLHKTDQSGDKSSSLDSDEDLDTAIKDLLKTKKKSKKKMRDLKRKSRKRLRDVEPLQGNTLQTKKFKPDPVSKFSALKTIHKNKEDTKNKSGLSKKSASQQRQAEILKGAEGQGTLSLHNVQAEPQMKEDESSVDSDDSIEQEIRRFLAEKAKAERSKDEDVSQNGATMDCTAIQNEDIKQENQLAEIPQKTITPLSGQSPLSITAHGTAPQSLLQDISTVSPQSLVQSCSLSLLEPADGAGAARTEQRRPNSGRADIHDSTPQTERVRPVLSPRSESNKWRQSLGLPISDDRPLNRTPFHITLSEISKTASASPTNQSGGYKLKTPVGVWSSSRMSQSPFQCSPETAVNATPRSSVLNLFSTARQHPRMSLMRSLTPGNRSQCSIEGEKESMVHMSKDKSVFVELEANRTNHVQVQSREWSEGKERADMLSERKREGESVKIDNKEVHLARKEEEFTDGADCESGNRRNPEKKQGFSTLSLSSAIDPGFTFRPYIALTSEDRCRMVNRRHLDKKCDKEKADLSSTPVQKKSLQHVKRKLHLLL</sequence>
<feature type="region of interest" description="Disordered" evidence="1">
    <location>
        <begin position="344"/>
        <end position="389"/>
    </location>
</feature>
<organism evidence="3 4">
    <name type="scientific">Parambassis ranga</name>
    <name type="common">Indian glassy fish</name>
    <dbReference type="NCBI Taxonomy" id="210632"/>
    <lineage>
        <taxon>Eukaryota</taxon>
        <taxon>Metazoa</taxon>
        <taxon>Chordata</taxon>
        <taxon>Craniata</taxon>
        <taxon>Vertebrata</taxon>
        <taxon>Euteleostomi</taxon>
        <taxon>Actinopterygii</taxon>
        <taxon>Neopterygii</taxon>
        <taxon>Teleostei</taxon>
        <taxon>Neoteleostei</taxon>
        <taxon>Acanthomorphata</taxon>
        <taxon>Ovalentaria</taxon>
        <taxon>Ambassidae</taxon>
        <taxon>Parambassis</taxon>
    </lineage>
</organism>
<proteinExistence type="predicted"/>
<feature type="region of interest" description="Disordered" evidence="1">
    <location>
        <begin position="982"/>
        <end position="1008"/>
    </location>
</feature>
<feature type="compositionally biased region" description="Basic residues" evidence="1">
    <location>
        <begin position="516"/>
        <end position="531"/>
    </location>
</feature>
<feature type="compositionally biased region" description="Basic and acidic residues" evidence="1">
    <location>
        <begin position="542"/>
        <end position="560"/>
    </location>
</feature>
<dbReference type="PANTHER" id="PTHR15724:SF0">
    <property type="entry name" value="PROTEIN PHOSPHATASE 1 REGULATORY SUBUNIT 26"/>
    <property type="match status" value="1"/>
</dbReference>
<feature type="compositionally biased region" description="Basic and acidic residues" evidence="1">
    <location>
        <begin position="984"/>
        <end position="1008"/>
    </location>
</feature>
<feature type="compositionally biased region" description="Polar residues" evidence="1">
    <location>
        <begin position="487"/>
        <end position="498"/>
    </location>
</feature>
<dbReference type="CTD" id="9858"/>
<dbReference type="AlphaFoldDB" id="A0A6P7JDC7"/>
<feature type="compositionally biased region" description="Basic and acidic residues" evidence="1">
    <location>
        <begin position="1029"/>
        <end position="1039"/>
    </location>
</feature>
<feature type="region of interest" description="Disordered" evidence="1">
    <location>
        <begin position="802"/>
        <end position="857"/>
    </location>
</feature>
<feature type="region of interest" description="Disordered" evidence="1">
    <location>
        <begin position="1020"/>
        <end position="1040"/>
    </location>
</feature>
<feature type="compositionally biased region" description="Basic residues" evidence="1">
    <location>
        <begin position="595"/>
        <end position="614"/>
    </location>
</feature>
<accession>A0A6P7JDC7</accession>
<feature type="domain" description="Protein phosphatase 1 regulatory subunit 26 N-terminal" evidence="2">
    <location>
        <begin position="285"/>
        <end position="538"/>
    </location>
</feature>
<dbReference type="InterPro" id="IPR031474">
    <property type="entry name" value="PPP1R26_N"/>
</dbReference>
<gene>
    <name evidence="4" type="primary">ppp1r26</name>
</gene>
<evidence type="ECO:0000256" key="1">
    <source>
        <dbReference type="SAM" id="MobiDB-lite"/>
    </source>
</evidence>
<dbReference type="Pfam" id="PF15740">
    <property type="entry name" value="PPP1R26_N"/>
    <property type="match status" value="3"/>
</dbReference>
<feature type="domain" description="Protein phosphatase 1 regulatory subunit 26 N-terminal" evidence="2">
    <location>
        <begin position="1"/>
        <end position="183"/>
    </location>
</feature>
<evidence type="ECO:0000313" key="3">
    <source>
        <dbReference type="Proteomes" id="UP000515145"/>
    </source>
</evidence>
<dbReference type="GeneID" id="114443842"/>
<name>A0A6P7JDC7_9TELE</name>
<protein>
    <submittedName>
        <fullName evidence="4">Protein phosphatase 1 regulatory subunit 26</fullName>
    </submittedName>
</protein>
<reference evidence="4" key="1">
    <citation type="submission" date="2025-08" db="UniProtKB">
        <authorList>
            <consortium name="RefSeq"/>
        </authorList>
    </citation>
    <scope>IDENTIFICATION</scope>
</reference>
<feature type="domain" description="Protein phosphatase 1 regulatory subunit 26 N-terminal" evidence="2">
    <location>
        <begin position="542"/>
        <end position="717"/>
    </location>
</feature>
<dbReference type="PANTHER" id="PTHR15724">
    <property type="entry name" value="PROTEIN PHOSPHATASE 1 REGULATORY SUBUNIT 26"/>
    <property type="match status" value="1"/>
</dbReference>
<feature type="compositionally biased region" description="Acidic residues" evidence="1">
    <location>
        <begin position="259"/>
        <end position="270"/>
    </location>
</feature>
<keyword evidence="3" id="KW-1185">Reference proteome</keyword>
<feature type="region of interest" description="Disordered" evidence="1">
    <location>
        <begin position="251"/>
        <end position="306"/>
    </location>
</feature>
<feature type="compositionally biased region" description="Basic and acidic residues" evidence="1">
    <location>
        <begin position="277"/>
        <end position="299"/>
    </location>
</feature>
<feature type="compositionally biased region" description="Polar residues" evidence="1">
    <location>
        <begin position="654"/>
        <end position="667"/>
    </location>
</feature>
<feature type="compositionally biased region" description="Polar residues" evidence="1">
    <location>
        <begin position="169"/>
        <end position="178"/>
    </location>
</feature>
<feature type="region of interest" description="Disordered" evidence="1">
    <location>
        <begin position="478"/>
        <end position="703"/>
    </location>
</feature>
<dbReference type="OrthoDB" id="9939953at2759"/>
<dbReference type="Proteomes" id="UP000515145">
    <property type="component" value="Chromosome 12"/>
</dbReference>
<feature type="compositionally biased region" description="Polar residues" evidence="1">
    <location>
        <begin position="94"/>
        <end position="104"/>
    </location>
</feature>
<dbReference type="RefSeq" id="XP_028273986.1">
    <property type="nucleotide sequence ID" value="XM_028418185.1"/>
</dbReference>
<evidence type="ECO:0000313" key="4">
    <source>
        <dbReference type="RefSeq" id="XP_028273986.1"/>
    </source>
</evidence>
<feature type="compositionally biased region" description="Basic and acidic residues" evidence="1">
    <location>
        <begin position="810"/>
        <end position="824"/>
    </location>
</feature>
<feature type="region of interest" description="Disordered" evidence="1">
    <location>
        <begin position="94"/>
        <end position="127"/>
    </location>
</feature>
<evidence type="ECO:0000259" key="2">
    <source>
        <dbReference type="Pfam" id="PF15740"/>
    </source>
</evidence>
<dbReference type="InParanoid" id="A0A6P7JDC7"/>
<feature type="compositionally biased region" description="Basic and acidic residues" evidence="1">
    <location>
        <begin position="500"/>
        <end position="509"/>
    </location>
</feature>
<dbReference type="GO" id="GO:0004864">
    <property type="term" value="F:protein phosphatase inhibitor activity"/>
    <property type="evidence" value="ECO:0007669"/>
    <property type="project" value="InterPro"/>
</dbReference>
<dbReference type="InterPro" id="IPR026130">
    <property type="entry name" value="PPP1R26"/>
</dbReference>
<feature type="region of interest" description="Disordered" evidence="1">
    <location>
        <begin position="141"/>
        <end position="178"/>
    </location>
</feature>